<accession>A0AA90P1P2</accession>
<feature type="binding site" evidence="9">
    <location>
        <position position="105"/>
    </location>
    <ligand>
        <name>5-phospho-alpha-D-ribose 1-diphosphate</name>
        <dbReference type="ChEBI" id="CHEBI:58017"/>
        <note>ligand shared between dimeric partners</note>
    </ligand>
</feature>
<evidence type="ECO:0000256" key="8">
    <source>
        <dbReference type="ARBA" id="ARBA00022975"/>
    </source>
</evidence>
<keyword evidence="6 9" id="KW-0328">Glycosyltransferase</keyword>
<feature type="binding site" evidence="9">
    <location>
        <position position="99"/>
    </location>
    <ligand>
        <name>5-phospho-alpha-D-ribose 1-diphosphate</name>
        <dbReference type="ChEBI" id="CHEBI:58017"/>
        <note>ligand shared between dimeric partners</note>
    </ligand>
</feature>
<comment type="catalytic activity">
    <reaction evidence="9">
        <text>orotidine 5'-phosphate + diphosphate = orotate + 5-phospho-alpha-D-ribose 1-diphosphate</text>
        <dbReference type="Rhea" id="RHEA:10380"/>
        <dbReference type="ChEBI" id="CHEBI:30839"/>
        <dbReference type="ChEBI" id="CHEBI:33019"/>
        <dbReference type="ChEBI" id="CHEBI:57538"/>
        <dbReference type="ChEBI" id="CHEBI:58017"/>
        <dbReference type="EC" id="2.4.2.10"/>
    </reaction>
</comment>
<comment type="subunit">
    <text evidence="4 9">Homodimer.</text>
</comment>
<comment type="similarity">
    <text evidence="3 9">Belongs to the purine/pyrimidine phosphoribosyltransferase family. PyrE subfamily.</text>
</comment>
<dbReference type="GO" id="GO:0044205">
    <property type="term" value="P:'de novo' UMP biosynthetic process"/>
    <property type="evidence" value="ECO:0007669"/>
    <property type="project" value="UniProtKB-UniRule"/>
</dbReference>
<dbReference type="Gene3D" id="3.40.50.2020">
    <property type="match status" value="1"/>
</dbReference>
<evidence type="ECO:0000256" key="7">
    <source>
        <dbReference type="ARBA" id="ARBA00022679"/>
    </source>
</evidence>
<dbReference type="GO" id="GO:0000287">
    <property type="term" value="F:magnesium ion binding"/>
    <property type="evidence" value="ECO:0007669"/>
    <property type="project" value="UniProtKB-UniRule"/>
</dbReference>
<keyword evidence="9" id="KW-0460">Magnesium</keyword>
<sequence>MLDYQEEFLQLSLQEQVISLGDFTLKSGRRSPYFFNAGLFNTGKAMSKLGQFYAKALVSSGVNFDILFGPAYKGIPLVTATVVALAQKHQRNVYWCFNRKEEKEHAEGGSIVGAKPQGKVVIIDDVITAGTAIRDVMNILQNFGATPSAILIALDRQEKGSGKLSATQQIEKDFNIPVISIIKLEHLLEFTLGNESIKQHAPAIANYRNQYGI</sequence>
<evidence type="ECO:0000259" key="10">
    <source>
        <dbReference type="Pfam" id="PF00156"/>
    </source>
</evidence>
<dbReference type="NCBIfam" id="TIGR00336">
    <property type="entry name" value="pyrE"/>
    <property type="match status" value="1"/>
</dbReference>
<feature type="binding site" evidence="9">
    <location>
        <position position="103"/>
    </location>
    <ligand>
        <name>5-phospho-alpha-D-ribose 1-diphosphate</name>
        <dbReference type="ChEBI" id="CHEBI:58017"/>
        <note>ligand shared between dimeric partners</note>
    </ligand>
</feature>
<dbReference type="InterPro" id="IPR004467">
    <property type="entry name" value="Or_phspho_trans_dom"/>
</dbReference>
<dbReference type="PANTHER" id="PTHR46683">
    <property type="entry name" value="OROTATE PHOSPHORIBOSYLTRANSFERASE 1-RELATED"/>
    <property type="match status" value="1"/>
</dbReference>
<feature type="binding site" evidence="9">
    <location>
        <position position="156"/>
    </location>
    <ligand>
        <name>orotate</name>
        <dbReference type="ChEBI" id="CHEBI:30839"/>
    </ligand>
</feature>
<feature type="binding site" description="in other chain" evidence="9">
    <location>
        <begin position="72"/>
        <end position="73"/>
    </location>
    <ligand>
        <name>5-phospho-alpha-D-ribose 1-diphosphate</name>
        <dbReference type="ChEBI" id="CHEBI:58017"/>
        <note>ligand shared between dimeric partners</note>
    </ligand>
</feature>
<dbReference type="Proteomes" id="UP001178148">
    <property type="component" value="Unassembled WGS sequence"/>
</dbReference>
<dbReference type="HAMAP" id="MF_01208">
    <property type="entry name" value="PyrE"/>
    <property type="match status" value="1"/>
</dbReference>
<dbReference type="EMBL" id="JASXSV010000014">
    <property type="protein sequence ID" value="MDP0589436.1"/>
    <property type="molecule type" value="Genomic_DNA"/>
</dbReference>
<name>A0AA90P1P2_9GAMM</name>
<feature type="binding site" evidence="9">
    <location>
        <begin position="34"/>
        <end position="35"/>
    </location>
    <ligand>
        <name>orotate</name>
        <dbReference type="ChEBI" id="CHEBI:30839"/>
    </ligand>
</feature>
<organism evidence="11 12">
    <name type="scientific">Candidatus Endonucleibacter bathymodioli</name>
    <dbReference type="NCBI Taxonomy" id="539814"/>
    <lineage>
        <taxon>Bacteria</taxon>
        <taxon>Pseudomonadati</taxon>
        <taxon>Pseudomonadota</taxon>
        <taxon>Gammaproteobacteria</taxon>
        <taxon>Oceanospirillales</taxon>
        <taxon>Endozoicomonadaceae</taxon>
        <taxon>Candidatus Endonucleibacter</taxon>
    </lineage>
</organism>
<evidence type="ECO:0000256" key="2">
    <source>
        <dbReference type="ARBA" id="ARBA00004889"/>
    </source>
</evidence>
<comment type="cofactor">
    <cofactor evidence="9">
        <name>Mg(2+)</name>
        <dbReference type="ChEBI" id="CHEBI:18420"/>
    </cofactor>
</comment>
<keyword evidence="7 9" id="KW-0808">Transferase</keyword>
<proteinExistence type="inferred from homology"/>
<keyword evidence="12" id="KW-1185">Reference proteome</keyword>
<evidence type="ECO:0000256" key="3">
    <source>
        <dbReference type="ARBA" id="ARBA00006340"/>
    </source>
</evidence>
<dbReference type="SUPFAM" id="SSF53271">
    <property type="entry name" value="PRTase-like"/>
    <property type="match status" value="1"/>
</dbReference>
<dbReference type="GO" id="GO:0004588">
    <property type="term" value="F:orotate phosphoribosyltransferase activity"/>
    <property type="evidence" value="ECO:0007669"/>
    <property type="project" value="UniProtKB-UniRule"/>
</dbReference>
<comment type="pathway">
    <text evidence="2 9">Pyrimidine metabolism; UMP biosynthesis via de novo pathway; UMP from orotate: step 1/2.</text>
</comment>
<dbReference type="InterPro" id="IPR023031">
    <property type="entry name" value="OPRT"/>
</dbReference>
<dbReference type="GO" id="GO:0046132">
    <property type="term" value="P:pyrimidine ribonucleoside biosynthetic process"/>
    <property type="evidence" value="ECO:0007669"/>
    <property type="project" value="TreeGrafter"/>
</dbReference>
<feature type="binding site" evidence="9">
    <location>
        <position position="128"/>
    </location>
    <ligand>
        <name>orotate</name>
        <dbReference type="ChEBI" id="CHEBI:30839"/>
    </ligand>
</feature>
<gene>
    <name evidence="9 11" type="primary">pyrE</name>
    <name evidence="11" type="ORF">QS748_09700</name>
</gene>
<evidence type="ECO:0000313" key="12">
    <source>
        <dbReference type="Proteomes" id="UP001178148"/>
    </source>
</evidence>
<dbReference type="GO" id="GO:0005737">
    <property type="term" value="C:cytoplasm"/>
    <property type="evidence" value="ECO:0007669"/>
    <property type="project" value="TreeGrafter"/>
</dbReference>
<dbReference type="AlphaFoldDB" id="A0AA90P1P2"/>
<dbReference type="InterPro" id="IPR000836">
    <property type="entry name" value="PRTase_dom"/>
</dbReference>
<evidence type="ECO:0000256" key="9">
    <source>
        <dbReference type="HAMAP-Rule" id="MF_01208"/>
    </source>
</evidence>
<evidence type="ECO:0000256" key="5">
    <source>
        <dbReference type="ARBA" id="ARBA00011971"/>
    </source>
</evidence>
<evidence type="ECO:0000256" key="6">
    <source>
        <dbReference type="ARBA" id="ARBA00022676"/>
    </source>
</evidence>
<evidence type="ECO:0000256" key="1">
    <source>
        <dbReference type="ARBA" id="ARBA00003769"/>
    </source>
</evidence>
<protein>
    <recommendedName>
        <fullName evidence="5 9">Orotate phosphoribosyltransferase</fullName>
        <shortName evidence="9">OPRT</shortName>
        <shortName evidence="9">OPRTase</shortName>
        <ecNumber evidence="5 9">2.4.2.10</ecNumber>
    </recommendedName>
</protein>
<reference evidence="11 12" key="1">
    <citation type="journal article" date="2023" name="bioRxiv">
        <title>An intranuclear bacterial parasite of deep-sea mussels expresses apoptosis inhibitors acquired from its host.</title>
        <authorList>
            <person name="Gonzalez Porras M.A."/>
            <person name="Assie A."/>
            <person name="Tietjen M."/>
            <person name="Violette M."/>
            <person name="Kleiner M."/>
            <person name="Gruber-Vodicka H."/>
            <person name="Dubilier N."/>
            <person name="Leisch N."/>
        </authorList>
    </citation>
    <scope>NUCLEOTIDE SEQUENCE [LARGE SCALE GENOMIC DNA]</scope>
    <source>
        <strain evidence="11">IAP13</strain>
    </source>
</reference>
<dbReference type="PANTHER" id="PTHR46683:SF1">
    <property type="entry name" value="OROTATE PHOSPHORIBOSYLTRANSFERASE 1-RELATED"/>
    <property type="match status" value="1"/>
</dbReference>
<comment type="function">
    <text evidence="1 9">Catalyzes the transfer of a ribosyl phosphate group from 5-phosphoribose 1-diphosphate to orotate, leading to the formation of orotidine monophosphate (OMP).</text>
</comment>
<evidence type="ECO:0000256" key="4">
    <source>
        <dbReference type="ARBA" id="ARBA00011738"/>
    </source>
</evidence>
<dbReference type="GO" id="GO:0006207">
    <property type="term" value="P:'de novo' pyrimidine nucleobase biosynthetic process"/>
    <property type="evidence" value="ECO:0007669"/>
    <property type="project" value="TreeGrafter"/>
</dbReference>
<feature type="binding site" description="in other chain" evidence="9">
    <location>
        <position position="26"/>
    </location>
    <ligand>
        <name>5-phospho-alpha-D-ribose 1-diphosphate</name>
        <dbReference type="ChEBI" id="CHEBI:58017"/>
        <note>ligand shared between dimeric partners</note>
    </ligand>
</feature>
<feature type="binding site" description="in other chain" evidence="9">
    <location>
        <begin position="124"/>
        <end position="132"/>
    </location>
    <ligand>
        <name>5-phospho-alpha-D-ribose 1-diphosphate</name>
        <dbReference type="ChEBI" id="CHEBI:58017"/>
        <note>ligand shared between dimeric partners</note>
    </ligand>
</feature>
<dbReference type="EC" id="2.4.2.10" evidence="5 9"/>
<keyword evidence="8 9" id="KW-0665">Pyrimidine biosynthesis</keyword>
<dbReference type="FunFam" id="3.40.50.2020:FF:000008">
    <property type="entry name" value="Orotate phosphoribosyltransferase"/>
    <property type="match status" value="1"/>
</dbReference>
<dbReference type="InterPro" id="IPR029057">
    <property type="entry name" value="PRTase-like"/>
</dbReference>
<dbReference type="CDD" id="cd06223">
    <property type="entry name" value="PRTases_typeI"/>
    <property type="match status" value="1"/>
</dbReference>
<feature type="binding site" description="in other chain" evidence="9">
    <location>
        <position position="100"/>
    </location>
    <ligand>
        <name>5-phospho-alpha-D-ribose 1-diphosphate</name>
        <dbReference type="ChEBI" id="CHEBI:58017"/>
        <note>ligand shared between dimeric partners</note>
    </ligand>
</feature>
<evidence type="ECO:0000313" key="11">
    <source>
        <dbReference type="EMBL" id="MDP0589436.1"/>
    </source>
</evidence>
<comment type="caution">
    <text evidence="11">The sequence shown here is derived from an EMBL/GenBank/DDBJ whole genome shotgun (WGS) entry which is preliminary data.</text>
</comment>
<dbReference type="Pfam" id="PF00156">
    <property type="entry name" value="Pribosyltran"/>
    <property type="match status" value="1"/>
</dbReference>
<feature type="domain" description="Phosphoribosyltransferase" evidence="10">
    <location>
        <begin position="44"/>
        <end position="154"/>
    </location>
</feature>